<dbReference type="Gene3D" id="1.10.1660.10">
    <property type="match status" value="1"/>
</dbReference>
<dbReference type="eggNOG" id="COG0789">
    <property type="taxonomic scope" value="Bacteria"/>
</dbReference>
<dbReference type="PANTHER" id="PTHR30204">
    <property type="entry name" value="REDOX-CYCLING DRUG-SENSING TRANSCRIPTIONAL ACTIVATOR SOXR"/>
    <property type="match status" value="1"/>
</dbReference>
<protein>
    <submittedName>
        <fullName evidence="3">Transcriptional regulator, MerR family</fullName>
    </submittedName>
</protein>
<accession>K8E129</accession>
<feature type="domain" description="HTH merR-type" evidence="2">
    <location>
        <begin position="9"/>
        <end position="77"/>
    </location>
</feature>
<dbReference type="RefSeq" id="WP_008413308.1">
    <property type="nucleotide sequence ID" value="NZ_CAOS01000015.1"/>
</dbReference>
<gene>
    <name evidence="3" type="ORF">DESHY_80002</name>
</gene>
<dbReference type="GO" id="GO:0003700">
    <property type="term" value="F:DNA-binding transcription factor activity"/>
    <property type="evidence" value="ECO:0007669"/>
    <property type="project" value="InterPro"/>
</dbReference>
<dbReference type="InterPro" id="IPR009061">
    <property type="entry name" value="DNA-bd_dom_put_sf"/>
</dbReference>
<reference evidence="3 4" key="1">
    <citation type="journal article" date="2013" name="Genome Announc.">
        <title>Genome Sequence of the Sulfate-Reducing Bacterium Desulfotomaculum hydrothermale Lam5(T).</title>
        <authorList>
            <person name="Amin O."/>
            <person name="Fardeau M.L."/>
            <person name="Valette O."/>
            <person name="Hirschler-Rea A."/>
            <person name="Barbe V."/>
            <person name="Medigue C."/>
            <person name="Vacherie B."/>
            <person name="Ollivier B."/>
            <person name="Bertin P.N."/>
            <person name="Dolla A."/>
        </authorList>
    </citation>
    <scope>NUCLEOTIDE SEQUENCE [LARGE SCALE GENOMIC DNA]</scope>
    <source>
        <strain evidence="4">Lam5 / DSM 18033</strain>
    </source>
</reference>
<proteinExistence type="predicted"/>
<dbReference type="GO" id="GO:0003677">
    <property type="term" value="F:DNA binding"/>
    <property type="evidence" value="ECO:0007669"/>
    <property type="project" value="UniProtKB-KW"/>
</dbReference>
<dbReference type="SUPFAM" id="SSF46955">
    <property type="entry name" value="Putative DNA-binding domain"/>
    <property type="match status" value="1"/>
</dbReference>
<sequence>MFCNDDQPMFNIGVIADLLKVHPETLRIWEKHKLVQPSRRNKQRLYSNNDVKRLQFIHYLINEKGLNIAGVQQIISMYPCWNTKNCNGGGNTGQGEPVNINKPCWKEQGTYCFIIEDKADHCSVCPHYNQGCQSKN</sequence>
<evidence type="ECO:0000313" key="3">
    <source>
        <dbReference type="EMBL" id="CCO09335.1"/>
    </source>
</evidence>
<dbReference type="Proteomes" id="UP000009315">
    <property type="component" value="Unassembled WGS sequence"/>
</dbReference>
<comment type="caution">
    <text evidence="3">The sequence shown here is derived from an EMBL/GenBank/DDBJ whole genome shotgun (WGS) entry which is preliminary data.</text>
</comment>
<organism evidence="3 4">
    <name type="scientific">Desulforamulus hydrothermalis Lam5 = DSM 18033</name>
    <dbReference type="NCBI Taxonomy" id="1121428"/>
    <lineage>
        <taxon>Bacteria</taxon>
        <taxon>Bacillati</taxon>
        <taxon>Bacillota</taxon>
        <taxon>Clostridia</taxon>
        <taxon>Eubacteriales</taxon>
        <taxon>Peptococcaceae</taxon>
        <taxon>Desulforamulus</taxon>
    </lineage>
</organism>
<dbReference type="STRING" id="1121428.DESHY_80002"/>
<dbReference type="EMBL" id="CAOS01000015">
    <property type="protein sequence ID" value="CCO09335.1"/>
    <property type="molecule type" value="Genomic_DNA"/>
</dbReference>
<evidence type="ECO:0000259" key="2">
    <source>
        <dbReference type="PROSITE" id="PS50937"/>
    </source>
</evidence>
<evidence type="ECO:0000313" key="4">
    <source>
        <dbReference type="Proteomes" id="UP000009315"/>
    </source>
</evidence>
<dbReference type="InterPro" id="IPR000551">
    <property type="entry name" value="MerR-type_HTH_dom"/>
</dbReference>
<dbReference type="PROSITE" id="PS50937">
    <property type="entry name" value="HTH_MERR_2"/>
    <property type="match status" value="1"/>
</dbReference>
<keyword evidence="4" id="KW-1185">Reference proteome</keyword>
<dbReference type="SMART" id="SM00422">
    <property type="entry name" value="HTH_MERR"/>
    <property type="match status" value="1"/>
</dbReference>
<dbReference type="PANTHER" id="PTHR30204:SF58">
    <property type="entry name" value="HTH-TYPE TRANSCRIPTIONAL REGULATOR YFMP"/>
    <property type="match status" value="1"/>
</dbReference>
<dbReference type="AlphaFoldDB" id="K8E129"/>
<dbReference type="InterPro" id="IPR047057">
    <property type="entry name" value="MerR_fam"/>
</dbReference>
<dbReference type="Pfam" id="PF13411">
    <property type="entry name" value="MerR_1"/>
    <property type="match status" value="1"/>
</dbReference>
<evidence type="ECO:0000256" key="1">
    <source>
        <dbReference type="ARBA" id="ARBA00023125"/>
    </source>
</evidence>
<dbReference type="OrthoDB" id="9806513at2"/>
<keyword evidence="1" id="KW-0238">DNA-binding</keyword>
<name>K8E129_9FIRM</name>
<dbReference type="CDD" id="cd04767">
    <property type="entry name" value="HTH_HspR-like_MBC"/>
    <property type="match status" value="1"/>
</dbReference>